<evidence type="ECO:0000313" key="2">
    <source>
        <dbReference type="Proteomes" id="UP000028837"/>
    </source>
</evidence>
<gene>
    <name evidence="1" type="ORF">TGDOM2_259835</name>
</gene>
<proteinExistence type="predicted"/>
<accession>A0A086JPJ0</accession>
<sequence>MPTKAEFSFRCPRWHVEASRSLGLVTFRARSNRRRGRFFLSLDVLPELRDRILNFKKSQTRLFFADDASFRFRPGCLAPCPSCRCPDILFFAPSKRVSAVLA</sequence>
<dbReference type="Proteomes" id="UP000028837">
    <property type="component" value="Unassembled WGS sequence"/>
</dbReference>
<comment type="caution">
    <text evidence="1">The sequence shown here is derived from an EMBL/GenBank/DDBJ whole genome shotgun (WGS) entry which is preliminary data.</text>
</comment>
<dbReference type="VEuPathDB" id="ToxoDB:TGDOM2_259835"/>
<organism evidence="1 2">
    <name type="scientific">Toxoplasma gondii GAB2-2007-GAL-DOM2</name>
    <dbReference type="NCBI Taxonomy" id="1130820"/>
    <lineage>
        <taxon>Eukaryota</taxon>
        <taxon>Sar</taxon>
        <taxon>Alveolata</taxon>
        <taxon>Apicomplexa</taxon>
        <taxon>Conoidasida</taxon>
        <taxon>Coccidia</taxon>
        <taxon>Eucoccidiorida</taxon>
        <taxon>Eimeriorina</taxon>
        <taxon>Sarcocystidae</taxon>
        <taxon>Toxoplasma</taxon>
    </lineage>
</organism>
<evidence type="ECO:0000313" key="1">
    <source>
        <dbReference type="EMBL" id="KFG34058.1"/>
    </source>
</evidence>
<reference evidence="1 2" key="1">
    <citation type="submission" date="2014-02" db="EMBL/GenBank/DDBJ databases">
        <authorList>
            <person name="Sibley D."/>
            <person name="Venepally P."/>
            <person name="Karamycheva S."/>
            <person name="Hadjithomas M."/>
            <person name="Khan A."/>
            <person name="Brunk B."/>
            <person name="Roos D."/>
            <person name="Caler E."/>
            <person name="Lorenzi H."/>
        </authorList>
    </citation>
    <scope>NUCLEOTIDE SEQUENCE [LARGE SCALE GENOMIC DNA]</scope>
    <source>
        <strain evidence="1 2">GAB2-2007-GAL-DOM2</strain>
    </source>
</reference>
<dbReference type="AlphaFoldDB" id="A0A086JPJ0"/>
<name>A0A086JPJ0_TOXGO</name>
<dbReference type="EMBL" id="AHZU02001281">
    <property type="protein sequence ID" value="KFG34058.1"/>
    <property type="molecule type" value="Genomic_DNA"/>
</dbReference>
<protein>
    <submittedName>
        <fullName evidence="1">Uncharacterized protein</fullName>
    </submittedName>
</protein>